<dbReference type="EMBL" id="JAEACQ010000122">
    <property type="protein sequence ID" value="MBL7625912.1"/>
    <property type="molecule type" value="Genomic_DNA"/>
</dbReference>
<feature type="compositionally biased region" description="Low complexity" evidence="1">
    <location>
        <begin position="52"/>
        <end position="62"/>
    </location>
</feature>
<comment type="caution">
    <text evidence="2">The sequence shown here is derived from an EMBL/GenBank/DDBJ whole genome shotgun (WGS) entry which is preliminary data.</text>
</comment>
<feature type="region of interest" description="Disordered" evidence="1">
    <location>
        <begin position="27"/>
        <end position="62"/>
    </location>
</feature>
<name>A0A937R8X6_9ACTN</name>
<keyword evidence="3" id="KW-1185">Reference proteome</keyword>
<organism evidence="2 3">
    <name type="scientific">Frankia nepalensis</name>
    <dbReference type="NCBI Taxonomy" id="1836974"/>
    <lineage>
        <taxon>Bacteria</taxon>
        <taxon>Bacillati</taxon>
        <taxon>Actinomycetota</taxon>
        <taxon>Actinomycetes</taxon>
        <taxon>Frankiales</taxon>
        <taxon>Frankiaceae</taxon>
        <taxon>Frankia</taxon>
    </lineage>
</organism>
<feature type="region of interest" description="Disordered" evidence="1">
    <location>
        <begin position="93"/>
        <end position="121"/>
    </location>
</feature>
<reference evidence="2" key="1">
    <citation type="submission" date="2020-12" db="EMBL/GenBank/DDBJ databases">
        <title>Genomic characterization of non-nitrogen-fixing Frankia strains.</title>
        <authorList>
            <person name="Carlos-Shanley C."/>
            <person name="Guerra T."/>
            <person name="Hahn D."/>
        </authorList>
    </citation>
    <scope>NUCLEOTIDE SEQUENCE</scope>
    <source>
        <strain evidence="2">CN6</strain>
    </source>
</reference>
<sequence>MARRGWGRRIADLKAEQARLLEQLAALADSGEARESANPTSGERRDLREPAPADGDLAPPGCADLTELDELQGFASLLDASLLEAADAARLADLGAPAGGGPDVAAIDLGDAGGPRPPTAE</sequence>
<evidence type="ECO:0000313" key="2">
    <source>
        <dbReference type="EMBL" id="MBL7625912.1"/>
    </source>
</evidence>
<gene>
    <name evidence="2" type="ORF">I7412_01700</name>
</gene>
<proteinExistence type="predicted"/>
<dbReference type="AlphaFoldDB" id="A0A937R8X6"/>
<evidence type="ECO:0000313" key="3">
    <source>
        <dbReference type="Proteomes" id="UP000604475"/>
    </source>
</evidence>
<accession>A0A937R8X6</accession>
<protein>
    <submittedName>
        <fullName evidence="2">Uncharacterized protein</fullName>
    </submittedName>
</protein>
<feature type="compositionally biased region" description="Basic and acidic residues" evidence="1">
    <location>
        <begin position="42"/>
        <end position="51"/>
    </location>
</feature>
<dbReference type="Proteomes" id="UP000604475">
    <property type="component" value="Unassembled WGS sequence"/>
</dbReference>
<dbReference type="RefSeq" id="WP_203005535.1">
    <property type="nucleotide sequence ID" value="NZ_JADWYU010000149.1"/>
</dbReference>
<evidence type="ECO:0000256" key="1">
    <source>
        <dbReference type="SAM" id="MobiDB-lite"/>
    </source>
</evidence>